<dbReference type="InterPro" id="IPR008699">
    <property type="entry name" value="NDUFB8"/>
</dbReference>
<dbReference type="PANTHER" id="PTHR12840:SF1">
    <property type="entry name" value="NADH DEHYDROGENASE [UBIQUINONE] 1 BETA SUBCOMPLEX SUBUNIT 8, MITOCHONDRIAL"/>
    <property type="match status" value="1"/>
</dbReference>
<organism evidence="2 3">
    <name type="scientific">Protomyces lactucae-debilis</name>
    <dbReference type="NCBI Taxonomy" id="2754530"/>
    <lineage>
        <taxon>Eukaryota</taxon>
        <taxon>Fungi</taxon>
        <taxon>Dikarya</taxon>
        <taxon>Ascomycota</taxon>
        <taxon>Taphrinomycotina</taxon>
        <taxon>Taphrinomycetes</taxon>
        <taxon>Taphrinales</taxon>
        <taxon>Protomycetaceae</taxon>
        <taxon>Protomyces</taxon>
    </lineage>
</organism>
<protein>
    <submittedName>
        <fullName evidence="2">Uncharacterized protein</fullName>
    </submittedName>
</protein>
<dbReference type="PANTHER" id="PTHR12840">
    <property type="entry name" value="NADH-UBIQUINONE OXIDOREDUCTASE ASHI SUBUNIT"/>
    <property type="match status" value="1"/>
</dbReference>
<dbReference type="Pfam" id="PF05821">
    <property type="entry name" value="NDUF_B8"/>
    <property type="match status" value="1"/>
</dbReference>
<keyword evidence="1" id="KW-0472">Membrane</keyword>
<evidence type="ECO:0000313" key="3">
    <source>
        <dbReference type="Proteomes" id="UP000193685"/>
    </source>
</evidence>
<dbReference type="GO" id="GO:0005739">
    <property type="term" value="C:mitochondrion"/>
    <property type="evidence" value="ECO:0007669"/>
    <property type="project" value="InterPro"/>
</dbReference>
<keyword evidence="1" id="KW-1133">Transmembrane helix</keyword>
<dbReference type="STRING" id="56484.A0A1Y2EXE7"/>
<dbReference type="OrthoDB" id="2014058at2759"/>
<name>A0A1Y2EXE7_PROLT</name>
<feature type="transmembrane region" description="Helical" evidence="1">
    <location>
        <begin position="96"/>
        <end position="118"/>
    </location>
</feature>
<reference evidence="2 3" key="1">
    <citation type="submission" date="2016-07" db="EMBL/GenBank/DDBJ databases">
        <title>Pervasive Adenine N6-methylation of Active Genes in Fungi.</title>
        <authorList>
            <consortium name="DOE Joint Genome Institute"/>
            <person name="Mondo S.J."/>
            <person name="Dannebaum R.O."/>
            <person name="Kuo R.C."/>
            <person name="Labutti K."/>
            <person name="Haridas S."/>
            <person name="Kuo A."/>
            <person name="Salamov A."/>
            <person name="Ahrendt S.R."/>
            <person name="Lipzen A."/>
            <person name="Sullivan W."/>
            <person name="Andreopoulos W.B."/>
            <person name="Clum A."/>
            <person name="Lindquist E."/>
            <person name="Daum C."/>
            <person name="Ramamoorthy G.K."/>
            <person name="Gryganskyi A."/>
            <person name="Culley D."/>
            <person name="Magnuson J.K."/>
            <person name="James T.Y."/>
            <person name="O'Malley M.A."/>
            <person name="Stajich J.E."/>
            <person name="Spatafora J.W."/>
            <person name="Visel A."/>
            <person name="Grigoriev I.V."/>
        </authorList>
    </citation>
    <scope>NUCLEOTIDE SEQUENCE [LARGE SCALE GENOMIC DNA]</scope>
    <source>
        <strain evidence="2 3">12-1054</strain>
    </source>
</reference>
<proteinExistence type="predicted"/>
<gene>
    <name evidence="2" type="ORF">BCR37DRAFT_383955</name>
</gene>
<dbReference type="OMA" id="NIPAINR"/>
<dbReference type="Proteomes" id="UP000193685">
    <property type="component" value="Unassembled WGS sequence"/>
</dbReference>
<keyword evidence="3" id="KW-1185">Reference proteome</keyword>
<evidence type="ECO:0000313" key="2">
    <source>
        <dbReference type="EMBL" id="ORY75796.1"/>
    </source>
</evidence>
<keyword evidence="1" id="KW-0812">Transmembrane</keyword>
<evidence type="ECO:0000256" key="1">
    <source>
        <dbReference type="SAM" id="Phobius"/>
    </source>
</evidence>
<sequence>MQRASIMRSSVLKNLQAATSRSQMRLQSTMASDPQANIGDYPTNIPAINRQTRSETVKWDNQQDRRNFNEPLHELDDVLTVFGPDVHTHVKPRTAFFHLGVWLACFMGVVGFGKIMFFELPAERRTYPYNGLEKELAGNKARTE</sequence>
<dbReference type="RefSeq" id="XP_040722444.1">
    <property type="nucleotide sequence ID" value="XM_040870134.1"/>
</dbReference>
<accession>A0A1Y2EXE7</accession>
<dbReference type="EMBL" id="MCFI01000025">
    <property type="protein sequence ID" value="ORY75796.1"/>
    <property type="molecule type" value="Genomic_DNA"/>
</dbReference>
<dbReference type="GeneID" id="63786733"/>
<dbReference type="AlphaFoldDB" id="A0A1Y2EXE7"/>
<comment type="caution">
    <text evidence="2">The sequence shown here is derived from an EMBL/GenBank/DDBJ whole genome shotgun (WGS) entry which is preliminary data.</text>
</comment>